<dbReference type="OrthoDB" id="9803751at2"/>
<keyword evidence="6" id="KW-0106">Calcium</keyword>
<dbReference type="Pfam" id="PF00884">
    <property type="entry name" value="Sulfatase"/>
    <property type="match status" value="1"/>
</dbReference>
<sequence>MLSPRNDLTFARLASGLILICVLVVTEGVSCTIARARSPKPNVLFIAVDDLKPVLGCYGDPTAITPSIDEIAKQGTVFVNAHCQWPVCGGSRASLMTGLRPEAVGVMDLKTNMRAKDPNVLTLAQHFKNHGYSSAGTGKIYDPRCVDNKRSLDTLSWSVPFVSPSHSSIQYGDVKQVVLAPEIADGELTDGQIAANGIELMRQLSRSEKPFFLAVGFKKPHLPFVAPKKYWDLYDRDQFQFASHRGGIKNDSSYTLHDNPELRGYEGVPKAGPISTELQQELIHGYYACVSFIDAQVGRLLDELRRLGLFENTTIILWGDHGFHLGDHSLWGKHTTLEHATRVPLIVRPRHGSVTKRSNAPVELDDMFPTLCELAGLPVPDSINGRSLLPIIRGSDESVRDGAMTVFKSKGALGYSYRTQRYRYTLWLNRAGKNVASELYDYQIDPQETQNLAEDPRYDEIISKLGQHMKADAQGCERLMSSNSNQK</sequence>
<comment type="caution">
    <text evidence="8">The sequence shown here is derived from an EMBL/GenBank/DDBJ whole genome shotgun (WGS) entry which is preliminary data.</text>
</comment>
<evidence type="ECO:0000256" key="5">
    <source>
        <dbReference type="ARBA" id="ARBA00022801"/>
    </source>
</evidence>
<dbReference type="CDD" id="cd16030">
    <property type="entry name" value="iduronate-2-sulfatase"/>
    <property type="match status" value="1"/>
</dbReference>
<keyword evidence="3" id="KW-0479">Metal-binding</keyword>
<keyword evidence="9" id="KW-1185">Reference proteome</keyword>
<comment type="similarity">
    <text evidence="2">Belongs to the sulfatase family.</text>
</comment>
<evidence type="ECO:0000256" key="6">
    <source>
        <dbReference type="ARBA" id="ARBA00022837"/>
    </source>
</evidence>
<proteinExistence type="inferred from homology"/>
<dbReference type="SUPFAM" id="SSF53649">
    <property type="entry name" value="Alkaline phosphatase-like"/>
    <property type="match status" value="1"/>
</dbReference>
<dbReference type="EC" id="3.1.6.1" evidence="8"/>
<dbReference type="GO" id="GO:0046872">
    <property type="term" value="F:metal ion binding"/>
    <property type="evidence" value="ECO:0007669"/>
    <property type="project" value="UniProtKB-KW"/>
</dbReference>
<dbReference type="Gene3D" id="3.40.720.10">
    <property type="entry name" value="Alkaline Phosphatase, subunit A"/>
    <property type="match status" value="1"/>
</dbReference>
<evidence type="ECO:0000256" key="3">
    <source>
        <dbReference type="ARBA" id="ARBA00022723"/>
    </source>
</evidence>
<evidence type="ECO:0000313" key="9">
    <source>
        <dbReference type="Proteomes" id="UP000316213"/>
    </source>
</evidence>
<dbReference type="PANTHER" id="PTHR45953">
    <property type="entry name" value="IDURONATE 2-SULFATASE"/>
    <property type="match status" value="1"/>
</dbReference>
<keyword evidence="5 8" id="KW-0378">Hydrolase</keyword>
<evidence type="ECO:0000256" key="1">
    <source>
        <dbReference type="ARBA" id="ARBA00001913"/>
    </source>
</evidence>
<evidence type="ECO:0000259" key="7">
    <source>
        <dbReference type="Pfam" id="PF00884"/>
    </source>
</evidence>
<dbReference type="AlphaFoldDB" id="A0A5C6AV36"/>
<dbReference type="PANTHER" id="PTHR45953:SF1">
    <property type="entry name" value="IDURONATE 2-SULFATASE"/>
    <property type="match status" value="1"/>
</dbReference>
<protein>
    <submittedName>
        <fullName evidence="8">Arylsulfatase</fullName>
        <ecNumber evidence="8">3.1.6.1</ecNumber>
    </submittedName>
</protein>
<dbReference type="GO" id="GO:0005737">
    <property type="term" value="C:cytoplasm"/>
    <property type="evidence" value="ECO:0007669"/>
    <property type="project" value="TreeGrafter"/>
</dbReference>
<dbReference type="InterPro" id="IPR017850">
    <property type="entry name" value="Alkaline_phosphatase_core_sf"/>
</dbReference>
<gene>
    <name evidence="8" type="ORF">Pla100_02670</name>
</gene>
<name>A0A5C6AV36_9BACT</name>
<comment type="cofactor">
    <cofactor evidence="1">
        <name>Ca(2+)</name>
        <dbReference type="ChEBI" id="CHEBI:29108"/>
    </cofactor>
</comment>
<dbReference type="InterPro" id="IPR035874">
    <property type="entry name" value="IDS"/>
</dbReference>
<organism evidence="8 9">
    <name type="scientific">Neorhodopirellula pilleata</name>
    <dbReference type="NCBI Taxonomy" id="2714738"/>
    <lineage>
        <taxon>Bacteria</taxon>
        <taxon>Pseudomonadati</taxon>
        <taxon>Planctomycetota</taxon>
        <taxon>Planctomycetia</taxon>
        <taxon>Pirellulales</taxon>
        <taxon>Pirellulaceae</taxon>
        <taxon>Neorhodopirellula</taxon>
    </lineage>
</organism>
<dbReference type="RefSeq" id="WP_146575888.1">
    <property type="nucleotide sequence ID" value="NZ_SJPM01000001.1"/>
</dbReference>
<feature type="domain" description="Sulfatase N-terminal" evidence="7">
    <location>
        <begin position="41"/>
        <end position="376"/>
    </location>
</feature>
<evidence type="ECO:0000313" key="8">
    <source>
        <dbReference type="EMBL" id="TWU03347.1"/>
    </source>
</evidence>
<evidence type="ECO:0000256" key="4">
    <source>
        <dbReference type="ARBA" id="ARBA00022729"/>
    </source>
</evidence>
<dbReference type="GO" id="GO:0004065">
    <property type="term" value="F:arylsulfatase activity"/>
    <property type="evidence" value="ECO:0007669"/>
    <property type="project" value="UniProtKB-EC"/>
</dbReference>
<reference evidence="8 9" key="1">
    <citation type="submission" date="2019-02" db="EMBL/GenBank/DDBJ databases">
        <title>Deep-cultivation of Planctomycetes and their phenomic and genomic characterization uncovers novel biology.</title>
        <authorList>
            <person name="Wiegand S."/>
            <person name="Jogler M."/>
            <person name="Boedeker C."/>
            <person name="Pinto D."/>
            <person name="Vollmers J."/>
            <person name="Rivas-Marin E."/>
            <person name="Kohn T."/>
            <person name="Peeters S.H."/>
            <person name="Heuer A."/>
            <person name="Rast P."/>
            <person name="Oberbeckmann S."/>
            <person name="Bunk B."/>
            <person name="Jeske O."/>
            <person name="Meyerdierks A."/>
            <person name="Storesund J.E."/>
            <person name="Kallscheuer N."/>
            <person name="Luecker S."/>
            <person name="Lage O.M."/>
            <person name="Pohl T."/>
            <person name="Merkel B.J."/>
            <person name="Hornburger P."/>
            <person name="Mueller R.-W."/>
            <person name="Bruemmer F."/>
            <person name="Labrenz M."/>
            <person name="Spormann A.M."/>
            <person name="Op Den Camp H."/>
            <person name="Overmann J."/>
            <person name="Amann R."/>
            <person name="Jetten M.S.M."/>
            <person name="Mascher T."/>
            <person name="Medema M.H."/>
            <person name="Devos D.P."/>
            <person name="Kaster A.-K."/>
            <person name="Ovreas L."/>
            <person name="Rohde M."/>
            <person name="Galperin M.Y."/>
            <person name="Jogler C."/>
        </authorList>
    </citation>
    <scope>NUCLEOTIDE SEQUENCE [LARGE SCALE GENOMIC DNA]</scope>
    <source>
        <strain evidence="8 9">Pla100</strain>
    </source>
</reference>
<dbReference type="Proteomes" id="UP000316213">
    <property type="component" value="Unassembled WGS sequence"/>
</dbReference>
<evidence type="ECO:0000256" key="2">
    <source>
        <dbReference type="ARBA" id="ARBA00008779"/>
    </source>
</evidence>
<dbReference type="EMBL" id="SJPM01000001">
    <property type="protein sequence ID" value="TWU03347.1"/>
    <property type="molecule type" value="Genomic_DNA"/>
</dbReference>
<dbReference type="GO" id="GO:0004423">
    <property type="term" value="F:iduronate-2-sulfatase activity"/>
    <property type="evidence" value="ECO:0007669"/>
    <property type="project" value="InterPro"/>
</dbReference>
<dbReference type="InterPro" id="IPR000917">
    <property type="entry name" value="Sulfatase_N"/>
</dbReference>
<keyword evidence="4" id="KW-0732">Signal</keyword>
<accession>A0A5C6AV36</accession>